<gene>
    <name evidence="15" type="ORF">KFE25_006978</name>
</gene>
<protein>
    <recommendedName>
        <fullName evidence="4 12">GDP-Man:Man(3)GlcNAc(2)-PP-Dol alpha-1,2-mannosyltransferase</fullName>
        <ecNumber evidence="3 12">2.4.1.131</ecNumber>
    </recommendedName>
</protein>
<evidence type="ECO:0000256" key="10">
    <source>
        <dbReference type="ARBA" id="ARBA00023136"/>
    </source>
</evidence>
<dbReference type="GO" id="GO:0006487">
    <property type="term" value="P:protein N-linked glycosylation"/>
    <property type="evidence" value="ECO:0007669"/>
    <property type="project" value="TreeGrafter"/>
</dbReference>
<evidence type="ECO:0000256" key="9">
    <source>
        <dbReference type="ARBA" id="ARBA00022989"/>
    </source>
</evidence>
<keyword evidence="7" id="KW-0812">Transmembrane</keyword>
<proteinExistence type="inferred from homology"/>
<evidence type="ECO:0000256" key="11">
    <source>
        <dbReference type="ARBA" id="ARBA00045065"/>
    </source>
</evidence>
<dbReference type="InterPro" id="IPR038013">
    <property type="entry name" value="ALG11"/>
</dbReference>
<evidence type="ECO:0000256" key="6">
    <source>
        <dbReference type="ARBA" id="ARBA00022679"/>
    </source>
</evidence>
<dbReference type="Pfam" id="PF15924">
    <property type="entry name" value="ALG11_N"/>
    <property type="match status" value="1"/>
</dbReference>
<comment type="pathway">
    <text evidence="2 12">Protein modification; protein glycosylation.</text>
</comment>
<keyword evidence="10" id="KW-0472">Membrane</keyword>
<dbReference type="PANTHER" id="PTHR45919">
    <property type="entry name" value="GDP-MAN:MAN(3)GLCNAC(2)-PP-DOL ALPHA-1,2-MANNOSYLTRANSFERASE"/>
    <property type="match status" value="1"/>
</dbReference>
<dbReference type="OMA" id="ARLYGWV"/>
<evidence type="ECO:0000313" key="16">
    <source>
        <dbReference type="Proteomes" id="UP000751190"/>
    </source>
</evidence>
<dbReference type="GO" id="GO:0004377">
    <property type="term" value="F:GDP-Man:Man(3)GlcNAc(2)-PP-Dol alpha-1,2-mannosyltransferase activity"/>
    <property type="evidence" value="ECO:0007669"/>
    <property type="project" value="UniProtKB-UniRule"/>
</dbReference>
<name>A0A8J5XS09_DIALT</name>
<evidence type="ECO:0000256" key="1">
    <source>
        <dbReference type="ARBA" id="ARBA00004389"/>
    </source>
</evidence>
<dbReference type="GO" id="GO:0005789">
    <property type="term" value="C:endoplasmic reticulum membrane"/>
    <property type="evidence" value="ECO:0007669"/>
    <property type="project" value="UniProtKB-SubCell"/>
</dbReference>
<dbReference type="OrthoDB" id="2276068at2759"/>
<evidence type="ECO:0000256" key="2">
    <source>
        <dbReference type="ARBA" id="ARBA00004922"/>
    </source>
</evidence>
<comment type="similarity">
    <text evidence="12">Belongs to the glycosyltransferase group 1 family. Glycosyltransferase 4 subfamily.</text>
</comment>
<evidence type="ECO:0000256" key="4">
    <source>
        <dbReference type="ARBA" id="ARBA00022018"/>
    </source>
</evidence>
<dbReference type="AlphaFoldDB" id="A0A8J5XS09"/>
<feature type="domain" description="Glycosyl transferase family 1" evidence="13">
    <location>
        <begin position="273"/>
        <end position="428"/>
    </location>
</feature>
<dbReference type="EMBL" id="JAGTXO010000005">
    <property type="protein sequence ID" value="KAG8467926.1"/>
    <property type="molecule type" value="Genomic_DNA"/>
</dbReference>
<feature type="domain" description="ALG11 mannosyltransferase N-terminal" evidence="14">
    <location>
        <begin position="41"/>
        <end position="246"/>
    </location>
</feature>
<accession>A0A8J5XS09</accession>
<keyword evidence="16" id="KW-1185">Reference proteome</keyword>
<evidence type="ECO:0000256" key="3">
    <source>
        <dbReference type="ARBA" id="ARBA00012645"/>
    </source>
</evidence>
<evidence type="ECO:0000313" key="15">
    <source>
        <dbReference type="EMBL" id="KAG8467926.1"/>
    </source>
</evidence>
<evidence type="ECO:0000256" key="8">
    <source>
        <dbReference type="ARBA" id="ARBA00022824"/>
    </source>
</evidence>
<dbReference type="UniPathway" id="UPA00378"/>
<comment type="subcellular location">
    <subcellularLocation>
        <location evidence="1">Endoplasmic reticulum membrane</location>
        <topology evidence="1">Single-pass membrane protein</topology>
    </subcellularLocation>
</comment>
<dbReference type="Proteomes" id="UP000751190">
    <property type="component" value="Unassembled WGS sequence"/>
</dbReference>
<sequence length="478" mass="51541">MVGQVADGARWVGALLAVAASLTALLAACVRAWAALHRDRRVVAFFHPYCNDGGGGERVLWCAIAALQRARPDLRVAVYTGDALSGERILANAFDRFGVTLPRRVSFVQLRLRRLLDAASYPRVTMLGQAMGGALVAVEALCRLTPEVFVDTMGCAGSYPVARALFGCRVASYVHYPTISVEMIRSVGSRIAAHNNDATIAASRWRTAAKVGYYRAFARFYAMCGRCAHAVLVNSSWTAAHIRSLWGESGVVIVFPPCDTAALAAIPLAPHAREQLVVSIAQFRPEKAHPLQLRAFARLRERWPAEHADAQLVVIGACRCEADARRVTDLRALAAQLGLADCVQILPDVSYAERLGWLRRAAVGLHTMWMEHFGIGVVELMASGVVPVAHASGGPLADIVLPVDGMPSGRLACSADEYAEAMHELLQLARQPGREAFADLQSAARRASARFSDESFERAFVAALNPLLGLTVALPTGR</sequence>
<comment type="function">
    <text evidence="12">GDP-Man:Man(3)GlcNAc(2)-PP-Dol alpha-1,2-mannosyltransferase that operates in the biosynthetic pathway of dolichol-linked oligosaccharides, the glycan precursors employed in protein asparagine (N)-glycosylation. The assembly of dolichol-linked oligosaccharides begins on the cytosolic side of the endoplasmic reticulum membrane and finishes in its lumen. The sequential addition of sugars to dolichol pyrophosphate produces dolichol-linked oligosaccharides containing fourteen sugars, including two GlcNAcs, nine mannoses and three glucoses. Once assembled, the oligosaccharide is transferred from the lipid to nascent proteins by oligosaccharyltransferases. Catalyzes, on the cytoplasmic face of the endoplasmic reticulum, the addition of the fourth and fifth mannose residues to the dolichol-linked oligosaccharide chain, to produce Man(5)GlcNAc(2)-PP-dolichol core oligosaccharide.</text>
</comment>
<evidence type="ECO:0000259" key="14">
    <source>
        <dbReference type="Pfam" id="PF15924"/>
    </source>
</evidence>
<reference evidence="15" key="1">
    <citation type="submission" date="2021-05" db="EMBL/GenBank/DDBJ databases">
        <title>The genome of the haptophyte Pavlova lutheri (Diacronema luteri, Pavlovales) - a model for lipid biosynthesis in eukaryotic algae.</title>
        <authorList>
            <person name="Hulatt C.J."/>
            <person name="Posewitz M.C."/>
        </authorList>
    </citation>
    <scope>NUCLEOTIDE SEQUENCE</scope>
    <source>
        <strain evidence="15">NIVA-4/92</strain>
    </source>
</reference>
<keyword evidence="9" id="KW-1133">Transmembrane helix</keyword>
<dbReference type="CDD" id="cd03806">
    <property type="entry name" value="GT4_ALG11-like"/>
    <property type="match status" value="1"/>
</dbReference>
<evidence type="ECO:0000256" key="7">
    <source>
        <dbReference type="ARBA" id="ARBA00022692"/>
    </source>
</evidence>
<dbReference type="Gene3D" id="3.40.50.2000">
    <property type="entry name" value="Glycogen Phosphorylase B"/>
    <property type="match status" value="1"/>
</dbReference>
<keyword evidence="5 12" id="KW-0328">Glycosyltransferase</keyword>
<comment type="catalytic activity">
    <reaction evidence="11 12">
        <text>an alpha-D-Man-(1-&gt;3)-[alpha-D-Man-(1-&gt;6)]-beta-D-Man-(1-&gt;4)-beta-D-GlcNAc-(1-&gt;4)-alpha-D-GlcNAc-diphospho-di-trans,poly-cis-dolichol + 2 GDP-alpha-D-mannose = an alpha-D-Man-(1-&gt;2)-alpha-D-Man-(1-&gt;2)-alpha-D-Man-(1-&gt;3)-[alpha-D-Man-(1-&gt;6)]-beta-D-Man-(1-&gt;4)-beta-D-GlcNAc-(1-&gt;4)-alpha-D-GlcNAc-diphospho-di-trans,poly-cis-dolichol + 2 GDP + 2 H(+)</text>
        <dbReference type="Rhea" id="RHEA:29523"/>
        <dbReference type="Rhea" id="RHEA-COMP:19515"/>
        <dbReference type="Rhea" id="RHEA-COMP:19516"/>
        <dbReference type="ChEBI" id="CHEBI:15378"/>
        <dbReference type="ChEBI" id="CHEBI:57527"/>
        <dbReference type="ChEBI" id="CHEBI:58189"/>
        <dbReference type="ChEBI" id="CHEBI:132511"/>
        <dbReference type="ChEBI" id="CHEBI:132515"/>
        <dbReference type="EC" id="2.4.1.131"/>
    </reaction>
    <physiologicalReaction direction="left-to-right" evidence="11 12">
        <dbReference type="Rhea" id="RHEA:29524"/>
    </physiologicalReaction>
</comment>
<dbReference type="PANTHER" id="PTHR45919:SF1">
    <property type="entry name" value="GDP-MAN:MAN(3)GLCNAC(2)-PP-DOL ALPHA-1,2-MANNOSYLTRANSFERASE"/>
    <property type="match status" value="1"/>
</dbReference>
<dbReference type="Pfam" id="PF00534">
    <property type="entry name" value="Glycos_transf_1"/>
    <property type="match status" value="1"/>
</dbReference>
<evidence type="ECO:0000259" key="13">
    <source>
        <dbReference type="Pfam" id="PF00534"/>
    </source>
</evidence>
<keyword evidence="6 12" id="KW-0808">Transferase</keyword>
<dbReference type="EC" id="2.4.1.131" evidence="3 12"/>
<organism evidence="15 16">
    <name type="scientific">Diacronema lutheri</name>
    <name type="common">Unicellular marine alga</name>
    <name type="synonym">Monochrysis lutheri</name>
    <dbReference type="NCBI Taxonomy" id="2081491"/>
    <lineage>
        <taxon>Eukaryota</taxon>
        <taxon>Haptista</taxon>
        <taxon>Haptophyta</taxon>
        <taxon>Pavlovophyceae</taxon>
        <taxon>Pavlovales</taxon>
        <taxon>Pavlovaceae</taxon>
        <taxon>Diacronema</taxon>
    </lineage>
</organism>
<dbReference type="InterPro" id="IPR031814">
    <property type="entry name" value="ALG11_N"/>
</dbReference>
<dbReference type="SUPFAM" id="SSF53756">
    <property type="entry name" value="UDP-Glycosyltransferase/glycogen phosphorylase"/>
    <property type="match status" value="1"/>
</dbReference>
<comment type="caution">
    <text evidence="15">The sequence shown here is derived from an EMBL/GenBank/DDBJ whole genome shotgun (WGS) entry which is preliminary data.</text>
</comment>
<evidence type="ECO:0000256" key="12">
    <source>
        <dbReference type="RuleBase" id="RU367051"/>
    </source>
</evidence>
<dbReference type="InterPro" id="IPR001296">
    <property type="entry name" value="Glyco_trans_1"/>
</dbReference>
<keyword evidence="8 12" id="KW-0256">Endoplasmic reticulum</keyword>
<evidence type="ECO:0000256" key="5">
    <source>
        <dbReference type="ARBA" id="ARBA00022676"/>
    </source>
</evidence>